<dbReference type="RefSeq" id="WP_062176122.1">
    <property type="nucleotide sequence ID" value="NZ_BBXL01000002.1"/>
</dbReference>
<gene>
    <name evidence="1" type="ORF">SAMN05444362_102337</name>
</gene>
<dbReference type="Proteomes" id="UP000184480">
    <property type="component" value="Unassembled WGS sequence"/>
</dbReference>
<reference evidence="2" key="1">
    <citation type="submission" date="2016-11" db="EMBL/GenBank/DDBJ databases">
        <authorList>
            <person name="Varghese N."/>
            <person name="Submissions S."/>
        </authorList>
    </citation>
    <scope>NUCLEOTIDE SEQUENCE [LARGE SCALE GENOMIC DNA]</scope>
    <source>
        <strain evidence="2">DSM 27370</strain>
    </source>
</reference>
<organism evidence="1 2">
    <name type="scientific">Dysgonomonas macrotermitis</name>
    <dbReference type="NCBI Taxonomy" id="1346286"/>
    <lineage>
        <taxon>Bacteria</taxon>
        <taxon>Pseudomonadati</taxon>
        <taxon>Bacteroidota</taxon>
        <taxon>Bacteroidia</taxon>
        <taxon>Bacteroidales</taxon>
        <taxon>Dysgonomonadaceae</taxon>
        <taxon>Dysgonomonas</taxon>
    </lineage>
</organism>
<evidence type="ECO:0000313" key="2">
    <source>
        <dbReference type="Proteomes" id="UP000184480"/>
    </source>
</evidence>
<keyword evidence="2" id="KW-1185">Reference proteome</keyword>
<sequence>MSKRKLHKIFLPAGENVSLGSFIRITGLEAKRFLASGVIVPSDNPSLYTVTIFYQISDSYGKAI</sequence>
<evidence type="ECO:0000313" key="1">
    <source>
        <dbReference type="EMBL" id="SHE85571.1"/>
    </source>
</evidence>
<dbReference type="AlphaFoldDB" id="A0A1M4WWB2"/>
<proteinExistence type="predicted"/>
<protein>
    <submittedName>
        <fullName evidence="1">Uncharacterized protein</fullName>
    </submittedName>
</protein>
<dbReference type="STRING" id="1346286.SAMN05444362_102337"/>
<accession>A0A1M4WWB2</accession>
<dbReference type="EMBL" id="FQUC01000002">
    <property type="protein sequence ID" value="SHE85571.1"/>
    <property type="molecule type" value="Genomic_DNA"/>
</dbReference>
<name>A0A1M4WWB2_9BACT</name>